<dbReference type="GeneID" id="59344884"/>
<organism evidence="1 2">
    <name type="scientific">Mycena indigotica</name>
    <dbReference type="NCBI Taxonomy" id="2126181"/>
    <lineage>
        <taxon>Eukaryota</taxon>
        <taxon>Fungi</taxon>
        <taxon>Dikarya</taxon>
        <taxon>Basidiomycota</taxon>
        <taxon>Agaricomycotina</taxon>
        <taxon>Agaricomycetes</taxon>
        <taxon>Agaricomycetidae</taxon>
        <taxon>Agaricales</taxon>
        <taxon>Marasmiineae</taxon>
        <taxon>Mycenaceae</taxon>
        <taxon>Mycena</taxon>
    </lineage>
</organism>
<dbReference type="AlphaFoldDB" id="A0A8H6SY93"/>
<protein>
    <recommendedName>
        <fullName evidence="3">F-box domain-containing protein</fullName>
    </recommendedName>
</protein>
<accession>A0A8H6SY93</accession>
<gene>
    <name evidence="1" type="ORF">MIND_00559400</name>
</gene>
<keyword evidence="2" id="KW-1185">Reference proteome</keyword>
<evidence type="ECO:0000313" key="2">
    <source>
        <dbReference type="Proteomes" id="UP000636479"/>
    </source>
</evidence>
<reference evidence="1" key="1">
    <citation type="submission" date="2020-05" db="EMBL/GenBank/DDBJ databases">
        <title>Mycena genomes resolve the evolution of fungal bioluminescence.</title>
        <authorList>
            <person name="Tsai I.J."/>
        </authorList>
    </citation>
    <scope>NUCLEOTIDE SEQUENCE</scope>
    <source>
        <strain evidence="1">171206Taipei</strain>
    </source>
</reference>
<comment type="caution">
    <text evidence="1">The sequence shown here is derived from an EMBL/GenBank/DDBJ whole genome shotgun (WGS) entry which is preliminary data.</text>
</comment>
<dbReference type="Proteomes" id="UP000636479">
    <property type="component" value="Unassembled WGS sequence"/>
</dbReference>
<proteinExistence type="predicted"/>
<evidence type="ECO:0000313" key="1">
    <source>
        <dbReference type="EMBL" id="KAF7307641.1"/>
    </source>
</evidence>
<dbReference type="RefSeq" id="XP_037222660.1">
    <property type="nucleotide sequence ID" value="XM_037362368.1"/>
</dbReference>
<sequence>MDQLPLELLVLIIDDIRGIKSLKAASLLCSRFRDPCQKKLYEEHTIRFGVHTNDWIDAATHFSKAPHLGRYVRQVLLQISPVGKPDSVEECASAMSSVLDRFTRVVTVRMEGGNQSLAQEAYWSIPECLQNRIFKWLLGLRGSLRHVRMSLLSRVPPSILCCILSVVSSLVLNHIDLADGQPVGELSQDTHLRHLCLNSSSVASFLLLPELKHYTHALRHLSIDTFYMPTVFTSFCRLVAGTLKRLDLNVPPYTRYSHKIRVAPWFPKLRKLAIRIEYYGASLAFTDTANNDILRSQFDRGCLAITKSFSPARAPLLSRITFKFSFNELQPNTPPYSLTTTAMSELDDFIDTHPGSPTVIWVAKIWVRGGDAAQVQATFSAALHGALPKIVAKGLLVIKYK</sequence>
<evidence type="ECO:0008006" key="3">
    <source>
        <dbReference type="Google" id="ProtNLM"/>
    </source>
</evidence>
<dbReference type="EMBL" id="JACAZF010000004">
    <property type="protein sequence ID" value="KAF7307641.1"/>
    <property type="molecule type" value="Genomic_DNA"/>
</dbReference>
<name>A0A8H6SY93_9AGAR</name>